<gene>
    <name evidence="8" type="ORF">J6TS1_39230</name>
</gene>
<dbReference type="PROSITE" id="PS00099">
    <property type="entry name" value="THIOLASE_3"/>
    <property type="match status" value="1"/>
</dbReference>
<proteinExistence type="inferred from homology"/>
<dbReference type="InterPro" id="IPR020610">
    <property type="entry name" value="Thiolase_AS"/>
</dbReference>
<dbReference type="InterPro" id="IPR050215">
    <property type="entry name" value="Thiolase-like_sf_Thiolase"/>
</dbReference>
<dbReference type="NCBIfam" id="TIGR01930">
    <property type="entry name" value="AcCoA-C-Actrans"/>
    <property type="match status" value="1"/>
</dbReference>
<dbReference type="SUPFAM" id="SSF53901">
    <property type="entry name" value="Thiolase-like"/>
    <property type="match status" value="2"/>
</dbReference>
<dbReference type="Pfam" id="PF00108">
    <property type="entry name" value="Thiolase_N"/>
    <property type="match status" value="1"/>
</dbReference>
<dbReference type="InterPro" id="IPR002155">
    <property type="entry name" value="Thiolase"/>
</dbReference>
<dbReference type="Pfam" id="PF02803">
    <property type="entry name" value="Thiolase_C"/>
    <property type="match status" value="1"/>
</dbReference>
<dbReference type="EMBL" id="BORJ01000012">
    <property type="protein sequence ID" value="GIN98053.1"/>
    <property type="molecule type" value="Genomic_DNA"/>
</dbReference>
<dbReference type="InterPro" id="IPR020613">
    <property type="entry name" value="Thiolase_CS"/>
</dbReference>
<dbReference type="InterPro" id="IPR020617">
    <property type="entry name" value="Thiolase_C"/>
</dbReference>
<dbReference type="PANTHER" id="PTHR43853:SF2">
    <property type="entry name" value="3-OXOADIPYL-COA_3-OXO-5,6-DEHYDROSUBERYL-COA THIOLASE"/>
    <property type="match status" value="1"/>
</dbReference>
<dbReference type="Proteomes" id="UP000680670">
    <property type="component" value="Unassembled WGS sequence"/>
</dbReference>
<evidence type="ECO:0000259" key="7">
    <source>
        <dbReference type="Pfam" id="PF02803"/>
    </source>
</evidence>
<name>A0ABQ4L183_SIMTE</name>
<dbReference type="Gene3D" id="3.40.47.10">
    <property type="match status" value="2"/>
</dbReference>
<dbReference type="InterPro" id="IPR016039">
    <property type="entry name" value="Thiolase-like"/>
</dbReference>
<feature type="domain" description="Thiolase N-terminal" evidence="6">
    <location>
        <begin position="6"/>
        <end position="93"/>
    </location>
</feature>
<keyword evidence="9" id="KW-1185">Reference proteome</keyword>
<evidence type="ECO:0000256" key="4">
    <source>
        <dbReference type="ARBA" id="ARBA00024073"/>
    </source>
</evidence>
<feature type="domain" description="Thiolase C-terminal" evidence="7">
    <location>
        <begin position="101"/>
        <end position="222"/>
    </location>
</feature>
<evidence type="ECO:0000256" key="1">
    <source>
        <dbReference type="ARBA" id="ARBA00010982"/>
    </source>
</evidence>
<evidence type="ECO:0000256" key="5">
    <source>
        <dbReference type="RuleBase" id="RU003557"/>
    </source>
</evidence>
<organism evidence="8 9">
    <name type="scientific">Siminovitchia terrae</name>
    <name type="common">Bacillus terrae</name>
    <dbReference type="NCBI Taxonomy" id="1914933"/>
    <lineage>
        <taxon>Bacteria</taxon>
        <taxon>Bacillati</taxon>
        <taxon>Bacillota</taxon>
        <taxon>Bacilli</taxon>
        <taxon>Bacillales</taxon>
        <taxon>Bacillaceae</taxon>
        <taxon>Siminovitchia</taxon>
    </lineage>
</organism>
<protein>
    <recommendedName>
        <fullName evidence="4">acetyl-CoA C-acyltransferase</fullName>
        <ecNumber evidence="4">2.3.1.16</ecNumber>
    </recommendedName>
</protein>
<dbReference type="EC" id="2.3.1.16" evidence="4"/>
<evidence type="ECO:0000313" key="8">
    <source>
        <dbReference type="EMBL" id="GIN98053.1"/>
    </source>
</evidence>
<comment type="caution">
    <text evidence="8">The sequence shown here is derived from an EMBL/GenBank/DDBJ whole genome shotgun (WGS) entry which is preliminary data.</text>
</comment>
<keyword evidence="3 5" id="KW-0012">Acyltransferase</keyword>
<evidence type="ECO:0000313" key="9">
    <source>
        <dbReference type="Proteomes" id="UP000680670"/>
    </source>
</evidence>
<evidence type="ECO:0000256" key="3">
    <source>
        <dbReference type="ARBA" id="ARBA00023315"/>
    </source>
</evidence>
<reference evidence="8 9" key="1">
    <citation type="submission" date="2021-03" db="EMBL/GenBank/DDBJ databases">
        <title>Antimicrobial resistance genes in bacteria isolated from Japanese honey, and their potential for conferring macrolide and lincosamide resistance in the American foulbrood pathogen Paenibacillus larvae.</title>
        <authorList>
            <person name="Okamoto M."/>
            <person name="Kumagai M."/>
            <person name="Kanamori H."/>
            <person name="Takamatsu D."/>
        </authorList>
    </citation>
    <scope>NUCLEOTIDE SEQUENCE [LARGE SCALE GENOMIC DNA]</scope>
    <source>
        <strain evidence="8 9">J6TS1</strain>
    </source>
</reference>
<accession>A0ABQ4L183</accession>
<dbReference type="CDD" id="cd00751">
    <property type="entry name" value="thiolase"/>
    <property type="match status" value="1"/>
</dbReference>
<sequence>MAFRGKSRTFAYLSQQRAKAAVESGRFEDEIVPVTFKDRKDQEIVVSKDEHPRPETTLEKLGNLKPLFANGTVTAGNASGVNDGAAALLLMSAKQAKELGLTPLARFVGSATAGVEPSVMGLGPINSTNKLLNRLGWTANDIDLIELNEAFASQSLECMKQLCLEKEKVNVNGGAIALGHPLGASGARILTTLLYEMRRRNARHGLVTMCIGVGQGISVAVENAY</sequence>
<dbReference type="InterPro" id="IPR020616">
    <property type="entry name" value="Thiolase_N"/>
</dbReference>
<keyword evidence="2 5" id="KW-0808">Transferase</keyword>
<evidence type="ECO:0000256" key="2">
    <source>
        <dbReference type="ARBA" id="ARBA00022679"/>
    </source>
</evidence>
<evidence type="ECO:0000259" key="6">
    <source>
        <dbReference type="Pfam" id="PF00108"/>
    </source>
</evidence>
<comment type="similarity">
    <text evidence="1 5">Belongs to the thiolase-like superfamily. Thiolase family.</text>
</comment>
<dbReference type="PROSITE" id="PS00737">
    <property type="entry name" value="THIOLASE_2"/>
    <property type="match status" value="1"/>
</dbReference>
<dbReference type="PANTHER" id="PTHR43853">
    <property type="entry name" value="3-KETOACYL-COA THIOLASE, PEROXISOMAL"/>
    <property type="match status" value="1"/>
</dbReference>